<evidence type="ECO:0000313" key="3">
    <source>
        <dbReference type="Proteomes" id="UP001500635"/>
    </source>
</evidence>
<dbReference type="InterPro" id="IPR017938">
    <property type="entry name" value="Riboflavin_synthase-like_b-brl"/>
</dbReference>
<protein>
    <submittedName>
        <fullName evidence="2">Siderophore-interacting protein</fullName>
    </submittedName>
</protein>
<dbReference type="Pfam" id="PF08021">
    <property type="entry name" value="FAD_binding_9"/>
    <property type="match status" value="1"/>
</dbReference>
<dbReference type="Proteomes" id="UP001500635">
    <property type="component" value="Unassembled WGS sequence"/>
</dbReference>
<comment type="caution">
    <text evidence="2">The sequence shown here is derived from an EMBL/GenBank/DDBJ whole genome shotgun (WGS) entry which is preliminary data.</text>
</comment>
<dbReference type="InterPro" id="IPR007037">
    <property type="entry name" value="SIP_rossman_dom"/>
</dbReference>
<keyword evidence="3" id="KW-1185">Reference proteome</keyword>
<dbReference type="SUPFAM" id="SSF63380">
    <property type="entry name" value="Riboflavin synthase domain-like"/>
    <property type="match status" value="1"/>
</dbReference>
<dbReference type="EMBL" id="BAABFR010000030">
    <property type="protein sequence ID" value="GAA4392730.1"/>
    <property type="molecule type" value="Genomic_DNA"/>
</dbReference>
<dbReference type="InterPro" id="IPR017927">
    <property type="entry name" value="FAD-bd_FR_type"/>
</dbReference>
<dbReference type="CDD" id="cd06193">
    <property type="entry name" value="siderophore_interacting"/>
    <property type="match status" value="1"/>
</dbReference>
<name>A0ABP8JLR8_9ACTN</name>
<evidence type="ECO:0000313" key="2">
    <source>
        <dbReference type="EMBL" id="GAA4392730.1"/>
    </source>
</evidence>
<dbReference type="PANTHER" id="PTHR30157">
    <property type="entry name" value="FERRIC REDUCTASE, NADPH-DEPENDENT"/>
    <property type="match status" value="1"/>
</dbReference>
<dbReference type="Pfam" id="PF04954">
    <property type="entry name" value="SIP"/>
    <property type="match status" value="1"/>
</dbReference>
<dbReference type="InterPro" id="IPR039374">
    <property type="entry name" value="SIP_fam"/>
</dbReference>
<dbReference type="PROSITE" id="PS51384">
    <property type="entry name" value="FAD_FR"/>
    <property type="match status" value="1"/>
</dbReference>
<gene>
    <name evidence="2" type="ORF">GCM10023147_22790</name>
</gene>
<dbReference type="Gene3D" id="2.40.30.10">
    <property type="entry name" value="Translation factors"/>
    <property type="match status" value="1"/>
</dbReference>
<dbReference type="PANTHER" id="PTHR30157:SF0">
    <property type="entry name" value="NADPH-DEPENDENT FERRIC-CHELATE REDUCTASE"/>
    <property type="match status" value="1"/>
</dbReference>
<organism evidence="2 3">
    <name type="scientific">Tsukamurella soli</name>
    <dbReference type="NCBI Taxonomy" id="644556"/>
    <lineage>
        <taxon>Bacteria</taxon>
        <taxon>Bacillati</taxon>
        <taxon>Actinomycetota</taxon>
        <taxon>Actinomycetes</taxon>
        <taxon>Mycobacteriales</taxon>
        <taxon>Tsukamurellaceae</taxon>
        <taxon>Tsukamurella</taxon>
    </lineage>
</organism>
<dbReference type="RefSeq" id="WP_344995348.1">
    <property type="nucleotide sequence ID" value="NZ_BAABFR010000030.1"/>
</dbReference>
<feature type="domain" description="FAD-binding FR-type" evidence="1">
    <location>
        <begin position="9"/>
        <end position="135"/>
    </location>
</feature>
<dbReference type="Gene3D" id="3.40.50.80">
    <property type="entry name" value="Nucleotide-binding domain of ferredoxin-NADP reductase (FNR) module"/>
    <property type="match status" value="1"/>
</dbReference>
<sequence length="274" mass="29584">MTAPRRGNRPQHVLTVVKTEEISPHLVRVTATGDSLAGFGDPEIEGLPNTDAYAKLLFADPALGLEPPYDLAELPPEQRPVTRTYTVRRFDRAARELAIDFVVHGDEGLAGPWAQRAQPGERLVLMGPGSGYSPDPEASWHLLAGDLSALPAISSALEALPDGARGVALIEVTSPDDAIDLIHPDGVEIGWLVNPDTADVDHLAQAVAAAAWPEDVSAVHVFAHGERESIKAVRKVLREKQIDRSRLSISGYWARGRAEDAFQAEKRTPIGQID</sequence>
<evidence type="ECO:0000259" key="1">
    <source>
        <dbReference type="PROSITE" id="PS51384"/>
    </source>
</evidence>
<proteinExistence type="predicted"/>
<dbReference type="InterPro" id="IPR039261">
    <property type="entry name" value="FNR_nucleotide-bd"/>
</dbReference>
<reference evidence="3" key="1">
    <citation type="journal article" date="2019" name="Int. J. Syst. Evol. Microbiol.">
        <title>The Global Catalogue of Microorganisms (GCM) 10K type strain sequencing project: providing services to taxonomists for standard genome sequencing and annotation.</title>
        <authorList>
            <consortium name="The Broad Institute Genomics Platform"/>
            <consortium name="The Broad Institute Genome Sequencing Center for Infectious Disease"/>
            <person name="Wu L."/>
            <person name="Ma J."/>
        </authorList>
    </citation>
    <scope>NUCLEOTIDE SEQUENCE [LARGE SCALE GENOMIC DNA]</scope>
    <source>
        <strain evidence="3">JCM 17688</strain>
    </source>
</reference>
<accession>A0ABP8JLR8</accession>
<dbReference type="InterPro" id="IPR013113">
    <property type="entry name" value="SIP_FAD-bd"/>
</dbReference>